<feature type="region of interest" description="Disordered" evidence="1">
    <location>
        <begin position="23"/>
        <end position="76"/>
    </location>
</feature>
<comment type="caution">
    <text evidence="2">The sequence shown here is derived from an EMBL/GenBank/DDBJ whole genome shotgun (WGS) entry which is preliminary data.</text>
</comment>
<feature type="compositionally biased region" description="Low complexity" evidence="1">
    <location>
        <begin position="65"/>
        <end position="76"/>
    </location>
</feature>
<evidence type="ECO:0000313" key="2">
    <source>
        <dbReference type="EMBL" id="KUG08995.1"/>
    </source>
</evidence>
<organism evidence="2">
    <name type="scientific">hydrocarbon metagenome</name>
    <dbReference type="NCBI Taxonomy" id="938273"/>
    <lineage>
        <taxon>unclassified sequences</taxon>
        <taxon>metagenomes</taxon>
        <taxon>ecological metagenomes</taxon>
    </lineage>
</organism>
<gene>
    <name evidence="2" type="ORF">ASZ90_016675</name>
</gene>
<reference evidence="2" key="1">
    <citation type="journal article" date="2015" name="Proc. Natl. Acad. Sci. U.S.A.">
        <title>Networks of energetic and metabolic interactions define dynamics in microbial communities.</title>
        <authorList>
            <person name="Embree M."/>
            <person name="Liu J.K."/>
            <person name="Al-Bassam M.M."/>
            <person name="Zengler K."/>
        </authorList>
    </citation>
    <scope>NUCLEOTIDE SEQUENCE</scope>
</reference>
<protein>
    <submittedName>
        <fullName evidence="2">Uncharacterized protein</fullName>
    </submittedName>
</protein>
<dbReference type="EMBL" id="LNQE01001759">
    <property type="protein sequence ID" value="KUG08995.1"/>
    <property type="molecule type" value="Genomic_DNA"/>
</dbReference>
<sequence length="95" mass="10527">MLPHPMLWVRRSRSAVYRKRRWSGAITRPTSQSGARRRISAPKSPAPGHTTSYPERSKLSERTLSMAAPSGASSGSCATVYSARKTLIPDQYPRL</sequence>
<evidence type="ECO:0000256" key="1">
    <source>
        <dbReference type="SAM" id="MobiDB-lite"/>
    </source>
</evidence>
<dbReference type="AlphaFoldDB" id="A0A0W8EKS6"/>
<name>A0A0W8EKS6_9ZZZZ</name>
<proteinExistence type="predicted"/>
<accession>A0A0W8EKS6</accession>